<keyword evidence="11" id="KW-1185">Reference proteome</keyword>
<proteinExistence type="inferred from homology"/>
<dbReference type="InterPro" id="IPR011050">
    <property type="entry name" value="Pectin_lyase_fold/virulence"/>
</dbReference>
<evidence type="ECO:0000256" key="6">
    <source>
        <dbReference type="ARBA" id="ARBA00047928"/>
    </source>
</evidence>
<dbReference type="AlphaFoldDB" id="L8WYK2"/>
<dbReference type="SMR" id="L8WYK2"/>
<dbReference type="GO" id="GO:0030599">
    <property type="term" value="F:pectinesterase activity"/>
    <property type="evidence" value="ECO:0007669"/>
    <property type="project" value="UniProtKB-UniRule"/>
</dbReference>
<comment type="pathway">
    <text evidence="1 8">Glycan metabolism; pectin degradation; 2-dehydro-3-deoxy-D-gluconate from pectin: step 1/5.</text>
</comment>
<dbReference type="SUPFAM" id="SSF51126">
    <property type="entry name" value="Pectin lyase-like"/>
    <property type="match status" value="1"/>
</dbReference>
<accession>L8WYK2</accession>
<dbReference type="Proteomes" id="UP000011668">
    <property type="component" value="Unassembled WGS sequence"/>
</dbReference>
<dbReference type="PANTHER" id="PTHR31321:SF127">
    <property type="entry name" value="PECTINESTERASE"/>
    <property type="match status" value="1"/>
</dbReference>
<keyword evidence="8" id="KW-0964">Secreted</keyword>
<dbReference type="InterPro" id="IPR033131">
    <property type="entry name" value="Pectinesterase_Asp_AS"/>
</dbReference>
<dbReference type="GO" id="GO:0005576">
    <property type="term" value="C:extracellular region"/>
    <property type="evidence" value="ECO:0007669"/>
    <property type="project" value="UniProtKB-SubCell"/>
</dbReference>
<keyword evidence="4 8" id="KW-0378">Hydrolase</keyword>
<dbReference type="InterPro" id="IPR012334">
    <property type="entry name" value="Pectin_lyas_fold"/>
</dbReference>
<feature type="domain" description="Pectinesterase catalytic" evidence="9">
    <location>
        <begin position="259"/>
        <end position="386"/>
    </location>
</feature>
<gene>
    <name evidence="10" type="ORF">AG1IA_02891</name>
</gene>
<sequence length="386" mass="41528">MLANCVRDLHRCSPSAGTSDMASGRCMFVWLHLDSALTYTQRRDDESLLAPVARPHGFSHAAPPYSIPRLVEARLAHPPALCLNPPPFLGHAARRRARPRYLPSPATLSLQEVDPDSSTYVAARAWGNAFFVSKNEINAMVGKAEAKLSLSFSTTKMRFSNRLISSVSLLSVISSVGALASPPPKAITVGKNGKYASLSQALEDTSRSGRQVIIDRPNIKVYGQTFEDDLTYASNQATITNNVPASTAGSNDASGTIRIRPSATGVSIYNLNVANTYGKPVAQSQAIALSVQAGQFGCYGCKIAGYQDTLLANVGAQFYGKNFIEGAVDFIFGQRASIWVTDSTLNTIGDGYITASGRSTNDNTYYVINNSKITGKGNQYLGRPWR</sequence>
<dbReference type="Gene3D" id="2.160.20.10">
    <property type="entry name" value="Single-stranded right-handed beta-helix, Pectin lyase-like"/>
    <property type="match status" value="1"/>
</dbReference>
<evidence type="ECO:0000256" key="2">
    <source>
        <dbReference type="ARBA" id="ARBA00008891"/>
    </source>
</evidence>
<evidence type="ECO:0000256" key="1">
    <source>
        <dbReference type="ARBA" id="ARBA00005184"/>
    </source>
</evidence>
<dbReference type="GO" id="GO:0042545">
    <property type="term" value="P:cell wall modification"/>
    <property type="evidence" value="ECO:0007669"/>
    <property type="project" value="UniProtKB-UniRule"/>
</dbReference>
<name>L8WYK2_THACA</name>
<comment type="similarity">
    <text evidence="2">Belongs to the pectinesterase family.</text>
</comment>
<evidence type="ECO:0000313" key="11">
    <source>
        <dbReference type="Proteomes" id="UP000011668"/>
    </source>
</evidence>
<comment type="catalytic activity">
    <reaction evidence="6 8">
        <text>[(1-&gt;4)-alpha-D-galacturonosyl methyl ester](n) + n H2O = [(1-&gt;4)-alpha-D-galacturonosyl](n) + n methanol + n H(+)</text>
        <dbReference type="Rhea" id="RHEA:22380"/>
        <dbReference type="Rhea" id="RHEA-COMP:14570"/>
        <dbReference type="Rhea" id="RHEA-COMP:14573"/>
        <dbReference type="ChEBI" id="CHEBI:15377"/>
        <dbReference type="ChEBI" id="CHEBI:15378"/>
        <dbReference type="ChEBI" id="CHEBI:17790"/>
        <dbReference type="ChEBI" id="CHEBI:140522"/>
        <dbReference type="ChEBI" id="CHEBI:140523"/>
        <dbReference type="EC" id="3.1.1.11"/>
    </reaction>
</comment>
<reference evidence="10 11" key="1">
    <citation type="journal article" date="2013" name="Nat. Commun.">
        <title>The evolution and pathogenic mechanisms of the rice sheath blight pathogen.</title>
        <authorList>
            <person name="Zheng A."/>
            <person name="Lin R."/>
            <person name="Xu L."/>
            <person name="Qin P."/>
            <person name="Tang C."/>
            <person name="Ai P."/>
            <person name="Zhang D."/>
            <person name="Liu Y."/>
            <person name="Sun Z."/>
            <person name="Feng H."/>
            <person name="Wang Y."/>
            <person name="Chen Y."/>
            <person name="Liang X."/>
            <person name="Fu R."/>
            <person name="Li Q."/>
            <person name="Zhang J."/>
            <person name="Yu X."/>
            <person name="Xie Z."/>
            <person name="Ding L."/>
            <person name="Guan P."/>
            <person name="Tang J."/>
            <person name="Liang Y."/>
            <person name="Wang S."/>
            <person name="Deng Q."/>
            <person name="Li S."/>
            <person name="Zhu J."/>
            <person name="Wang L."/>
            <person name="Liu H."/>
            <person name="Li P."/>
        </authorList>
    </citation>
    <scope>NUCLEOTIDE SEQUENCE [LARGE SCALE GENOMIC DNA]</scope>
    <source>
        <strain evidence="11">AG-1 IA</strain>
    </source>
</reference>
<dbReference type="Pfam" id="PF01095">
    <property type="entry name" value="Pectinesterase"/>
    <property type="match status" value="1"/>
</dbReference>
<comment type="function">
    <text evidence="8">Involved in maceration and soft-rotting of plant tissue.</text>
</comment>
<dbReference type="GO" id="GO:0045490">
    <property type="term" value="P:pectin catabolic process"/>
    <property type="evidence" value="ECO:0007669"/>
    <property type="project" value="UniProtKB-UniRule"/>
</dbReference>
<organism evidence="10 11">
    <name type="scientific">Thanatephorus cucumeris (strain AG1-IA)</name>
    <name type="common">Rice sheath blight fungus</name>
    <name type="synonym">Rhizoctonia solani</name>
    <dbReference type="NCBI Taxonomy" id="983506"/>
    <lineage>
        <taxon>Eukaryota</taxon>
        <taxon>Fungi</taxon>
        <taxon>Dikarya</taxon>
        <taxon>Basidiomycota</taxon>
        <taxon>Agaricomycotina</taxon>
        <taxon>Agaricomycetes</taxon>
        <taxon>Cantharellales</taxon>
        <taxon>Ceratobasidiaceae</taxon>
        <taxon>Rhizoctonia</taxon>
        <taxon>Rhizoctonia solani AG-1</taxon>
    </lineage>
</organism>
<dbReference type="EC" id="3.1.1.11" evidence="3 8"/>
<evidence type="ECO:0000256" key="7">
    <source>
        <dbReference type="PROSITE-ProRule" id="PRU10040"/>
    </source>
</evidence>
<evidence type="ECO:0000256" key="8">
    <source>
        <dbReference type="RuleBase" id="RU000589"/>
    </source>
</evidence>
<evidence type="ECO:0000256" key="3">
    <source>
        <dbReference type="ARBA" id="ARBA00013229"/>
    </source>
</evidence>
<dbReference type="OrthoDB" id="2019149at2759"/>
<dbReference type="STRING" id="983506.L8WYK2"/>
<dbReference type="EMBL" id="AFRT01000610">
    <property type="protein sequence ID" value="ELU43080.1"/>
    <property type="molecule type" value="Genomic_DNA"/>
</dbReference>
<dbReference type="PROSITE" id="PS00503">
    <property type="entry name" value="PECTINESTERASE_2"/>
    <property type="match status" value="1"/>
</dbReference>
<dbReference type="PANTHER" id="PTHR31321">
    <property type="entry name" value="ACYL-COA THIOESTER HYDROLASE YBHC-RELATED"/>
    <property type="match status" value="1"/>
</dbReference>
<comment type="subcellular location">
    <subcellularLocation>
        <location evidence="8">Secreted</location>
    </subcellularLocation>
</comment>
<keyword evidence="5 8" id="KW-0063">Aspartyl esterase</keyword>
<evidence type="ECO:0000313" key="10">
    <source>
        <dbReference type="EMBL" id="ELU43080.1"/>
    </source>
</evidence>
<protein>
    <recommendedName>
        <fullName evidence="3 8">Pectinesterase</fullName>
        <ecNumber evidence="3 8">3.1.1.11</ecNumber>
    </recommendedName>
</protein>
<dbReference type="HOGENOM" id="CLU_716073_0_0_1"/>
<evidence type="ECO:0000256" key="5">
    <source>
        <dbReference type="ARBA" id="ARBA00023085"/>
    </source>
</evidence>
<feature type="active site" evidence="7">
    <location>
        <position position="329"/>
    </location>
</feature>
<keyword evidence="8" id="KW-0961">Cell wall biogenesis/degradation</keyword>
<comment type="caution">
    <text evidence="10">The sequence shown here is derived from an EMBL/GenBank/DDBJ whole genome shotgun (WGS) entry which is preliminary data.</text>
</comment>
<dbReference type="UniPathway" id="UPA00545">
    <property type="reaction ID" value="UER00823"/>
</dbReference>
<evidence type="ECO:0000256" key="4">
    <source>
        <dbReference type="ARBA" id="ARBA00022801"/>
    </source>
</evidence>
<dbReference type="InterPro" id="IPR000070">
    <property type="entry name" value="Pectinesterase_cat"/>
</dbReference>
<evidence type="ECO:0000259" key="9">
    <source>
        <dbReference type="Pfam" id="PF01095"/>
    </source>
</evidence>